<keyword evidence="1" id="KW-1133">Transmembrane helix</keyword>
<gene>
    <name evidence="2" type="ORF">SAMN05192585_13627</name>
</gene>
<dbReference type="EMBL" id="FNID01000036">
    <property type="protein sequence ID" value="SDN86446.1"/>
    <property type="molecule type" value="Genomic_DNA"/>
</dbReference>
<keyword evidence="3" id="KW-1185">Reference proteome</keyword>
<feature type="transmembrane region" description="Helical" evidence="1">
    <location>
        <begin position="21"/>
        <end position="43"/>
    </location>
</feature>
<proteinExistence type="predicted"/>
<evidence type="ECO:0000313" key="2">
    <source>
        <dbReference type="EMBL" id="SDN86446.1"/>
    </source>
</evidence>
<sequence>MRMMTEQAEAKAQTLAAPQKEWPAVLKIAAAVLVVAGLIYILTECIQSGLWYVGLGAAALTVCAGFGVLFIWLSNKVSRKKAFEVTVEEMHR</sequence>
<dbReference type="Proteomes" id="UP000199182">
    <property type="component" value="Unassembled WGS sequence"/>
</dbReference>
<name>A0A1H0EVW2_9FIRM</name>
<evidence type="ECO:0000313" key="3">
    <source>
        <dbReference type="Proteomes" id="UP000199182"/>
    </source>
</evidence>
<accession>A0A1H0EVW2</accession>
<protein>
    <submittedName>
        <fullName evidence="2">Uncharacterized protein</fullName>
    </submittedName>
</protein>
<evidence type="ECO:0000256" key="1">
    <source>
        <dbReference type="SAM" id="Phobius"/>
    </source>
</evidence>
<feature type="transmembrane region" description="Helical" evidence="1">
    <location>
        <begin position="49"/>
        <end position="73"/>
    </location>
</feature>
<dbReference type="AlphaFoldDB" id="A0A1H0EVW2"/>
<keyword evidence="1" id="KW-0472">Membrane</keyword>
<reference evidence="2 3" key="1">
    <citation type="submission" date="2016-10" db="EMBL/GenBank/DDBJ databases">
        <authorList>
            <person name="de Groot N.N."/>
        </authorList>
    </citation>
    <scope>NUCLEOTIDE SEQUENCE [LARGE SCALE GENOMIC DNA]</scope>
    <source>
        <strain evidence="2 3">CGMCC 1.5012</strain>
    </source>
</reference>
<organism evidence="2 3">
    <name type="scientific">Acetanaerobacterium elongatum</name>
    <dbReference type="NCBI Taxonomy" id="258515"/>
    <lineage>
        <taxon>Bacteria</taxon>
        <taxon>Bacillati</taxon>
        <taxon>Bacillota</taxon>
        <taxon>Clostridia</taxon>
        <taxon>Eubacteriales</taxon>
        <taxon>Oscillospiraceae</taxon>
        <taxon>Acetanaerobacterium</taxon>
    </lineage>
</organism>
<keyword evidence="1" id="KW-0812">Transmembrane</keyword>